<dbReference type="RefSeq" id="WP_152164597.1">
    <property type="nucleotide sequence ID" value="NZ_CP045068.1"/>
</dbReference>
<dbReference type="InterPro" id="IPR010921">
    <property type="entry name" value="Trp_repressor/repl_initiator"/>
</dbReference>
<dbReference type="SUPFAM" id="SSF46689">
    <property type="entry name" value="Homeodomain-like"/>
    <property type="match status" value="1"/>
</dbReference>
<dbReference type="EMBL" id="CP045068">
    <property type="protein sequence ID" value="QFQ89975.1"/>
    <property type="molecule type" value="Genomic_DNA"/>
</dbReference>
<feature type="compositionally biased region" description="Basic residues" evidence="2">
    <location>
        <begin position="113"/>
        <end position="126"/>
    </location>
</feature>
<dbReference type="InterPro" id="IPR009057">
    <property type="entry name" value="Homeodomain-like_sf"/>
</dbReference>
<dbReference type="InterPro" id="IPR036388">
    <property type="entry name" value="WH-like_DNA-bd_sf"/>
</dbReference>
<dbReference type="SUPFAM" id="SSF48295">
    <property type="entry name" value="TrpR-like"/>
    <property type="match status" value="1"/>
</dbReference>
<evidence type="ECO:0000313" key="5">
    <source>
        <dbReference type="Proteomes" id="UP000388452"/>
    </source>
</evidence>
<evidence type="ECO:0000256" key="2">
    <source>
        <dbReference type="SAM" id="MobiDB-lite"/>
    </source>
</evidence>
<dbReference type="InterPro" id="IPR052057">
    <property type="entry name" value="IS150/IS1296_orfA-like"/>
</dbReference>
<feature type="domain" description="Insertion element IS150 protein InsJ-like helix-turn-helix" evidence="3">
    <location>
        <begin position="65"/>
        <end position="116"/>
    </location>
</feature>
<evidence type="ECO:0000259" key="3">
    <source>
        <dbReference type="Pfam" id="PF13518"/>
    </source>
</evidence>
<dbReference type="AlphaFoldDB" id="A0A5P8JLC1"/>
<evidence type="ECO:0000313" key="4">
    <source>
        <dbReference type="EMBL" id="QFQ89975.1"/>
    </source>
</evidence>
<protein>
    <submittedName>
        <fullName evidence="4">Helix-turn-helix domain-containing protein</fullName>
    </submittedName>
</protein>
<accession>A0A5P8JLC1</accession>
<comment type="similarity">
    <text evidence="1">Belongs to the IS150/IS1296 orfA family.</text>
</comment>
<dbReference type="Gene3D" id="1.10.10.10">
    <property type="entry name" value="Winged helix-like DNA-binding domain superfamily/Winged helix DNA-binding domain"/>
    <property type="match status" value="1"/>
</dbReference>
<gene>
    <name evidence="4" type="ORF">LM010_00325</name>
</gene>
<sequence length="147" mass="16932">MVKFDLDLRINAVAAYLNGMGSTTVARQFHIAMPETVLLWVHRFERFGVLGLQSRVIHSEYTREFKLRVLHWMKQHQASYPETALHFDLSSPSTVWQWVKAYERNGAQGLVSKRKKAIPVTKHKAKQSAPKLSKSEQELKTQIARTS</sequence>
<dbReference type="PANTHER" id="PTHR33795:SF1">
    <property type="entry name" value="INSERTION ELEMENT IS150 PROTEIN INSJ"/>
    <property type="match status" value="1"/>
</dbReference>
<dbReference type="PANTHER" id="PTHR33795">
    <property type="entry name" value="INSERTION ELEMENT IS150 PROTEIN INSJ"/>
    <property type="match status" value="1"/>
</dbReference>
<dbReference type="Pfam" id="PF13518">
    <property type="entry name" value="HTH_28"/>
    <property type="match status" value="1"/>
</dbReference>
<dbReference type="Proteomes" id="UP000388452">
    <property type="component" value="Chromosome"/>
</dbReference>
<organism evidence="4 5">
    <name type="scientific">Lacticaseibacillus manihotivorans</name>
    <dbReference type="NCBI Taxonomy" id="88233"/>
    <lineage>
        <taxon>Bacteria</taxon>
        <taxon>Bacillati</taxon>
        <taxon>Bacillota</taxon>
        <taxon>Bacilli</taxon>
        <taxon>Lactobacillales</taxon>
        <taxon>Lactobacillaceae</taxon>
        <taxon>Lacticaseibacillus</taxon>
    </lineage>
</organism>
<evidence type="ECO:0000256" key="1">
    <source>
        <dbReference type="ARBA" id="ARBA00038232"/>
    </source>
</evidence>
<dbReference type="GO" id="GO:0043565">
    <property type="term" value="F:sequence-specific DNA binding"/>
    <property type="evidence" value="ECO:0007669"/>
    <property type="project" value="InterPro"/>
</dbReference>
<feature type="region of interest" description="Disordered" evidence="2">
    <location>
        <begin position="113"/>
        <end position="147"/>
    </location>
</feature>
<proteinExistence type="inferred from homology"/>
<name>A0A5P8JLC1_9LACO</name>
<dbReference type="InterPro" id="IPR055247">
    <property type="entry name" value="InsJ-like_HTH"/>
</dbReference>
<reference evidence="4 5" key="1">
    <citation type="submission" date="2019-10" db="EMBL/GenBank/DDBJ databases">
        <title>Genome sequencing of Lactobacillus manihotivorans.</title>
        <authorList>
            <person name="Kim K."/>
        </authorList>
    </citation>
    <scope>NUCLEOTIDE SEQUENCE [LARGE SCALE GENOMIC DNA]</scope>
    <source>
        <strain evidence="4 5">LM010</strain>
    </source>
</reference>